<reference evidence="2 3" key="1">
    <citation type="submission" date="2016-01" db="EMBL/GenBank/DDBJ databases">
        <title>The new phylogeny of the genus Mycobacterium.</title>
        <authorList>
            <person name="Tarcisio F."/>
            <person name="Conor M."/>
            <person name="Antonella G."/>
            <person name="Elisabetta G."/>
            <person name="Giulia F.S."/>
            <person name="Sara T."/>
            <person name="Anna F."/>
            <person name="Clotilde B."/>
            <person name="Roberto B."/>
            <person name="Veronica D.S."/>
            <person name="Fabio R."/>
            <person name="Monica P."/>
            <person name="Olivier J."/>
            <person name="Enrico T."/>
            <person name="Nicola S."/>
        </authorList>
    </citation>
    <scope>NUCLEOTIDE SEQUENCE [LARGE SCALE GENOMIC DNA]</scope>
    <source>
        <strain evidence="2 3">DSM 44616</strain>
    </source>
</reference>
<name>A0AAJ3TWH3_9MYCO</name>
<evidence type="ECO:0000313" key="2">
    <source>
        <dbReference type="EMBL" id="ORW70679.1"/>
    </source>
</evidence>
<sequence>MTTQPERGALYFLDISGGRPEPEIVFDQGMEGIGLALDMSGERAFVAELAGSVYTASPGGANRTTLLAAQGKLTRHRLHRRERSMTEYQIERSSAGRRGAPPA</sequence>
<organism evidence="2 3">
    <name type="scientific">Mycobacterium saskatchewanense</name>
    <dbReference type="NCBI Taxonomy" id="220927"/>
    <lineage>
        <taxon>Bacteria</taxon>
        <taxon>Bacillati</taxon>
        <taxon>Actinomycetota</taxon>
        <taxon>Actinomycetes</taxon>
        <taxon>Mycobacteriales</taxon>
        <taxon>Mycobacteriaceae</taxon>
        <taxon>Mycobacterium</taxon>
        <taxon>Mycobacterium simiae complex</taxon>
    </lineage>
</organism>
<feature type="region of interest" description="Disordered" evidence="1">
    <location>
        <begin position="80"/>
        <end position="103"/>
    </location>
</feature>
<dbReference type="AlphaFoldDB" id="A0AAJ3TWH3"/>
<dbReference type="Proteomes" id="UP000193387">
    <property type="component" value="Unassembled WGS sequence"/>
</dbReference>
<dbReference type="EMBL" id="LQPR01000038">
    <property type="protein sequence ID" value="ORW70679.1"/>
    <property type="molecule type" value="Genomic_DNA"/>
</dbReference>
<proteinExistence type="predicted"/>
<protein>
    <submittedName>
        <fullName evidence="2">Uncharacterized protein</fullName>
    </submittedName>
</protein>
<evidence type="ECO:0000313" key="3">
    <source>
        <dbReference type="Proteomes" id="UP000193387"/>
    </source>
</evidence>
<gene>
    <name evidence="2" type="ORF">AWC23_16500</name>
</gene>
<keyword evidence="3" id="KW-1185">Reference proteome</keyword>
<comment type="caution">
    <text evidence="2">The sequence shown here is derived from an EMBL/GenBank/DDBJ whole genome shotgun (WGS) entry which is preliminary data.</text>
</comment>
<evidence type="ECO:0000256" key="1">
    <source>
        <dbReference type="SAM" id="MobiDB-lite"/>
    </source>
</evidence>
<accession>A0AAJ3TWH3</accession>
<dbReference type="RefSeq" id="WP_085256464.1">
    <property type="nucleotide sequence ID" value="NZ_AP022573.1"/>
</dbReference>